<keyword evidence="2" id="KW-1185">Reference proteome</keyword>
<reference evidence="1 2" key="1">
    <citation type="submission" date="2024-01" db="EMBL/GenBank/DDBJ databases">
        <title>Seven novel Bacillus-like species.</title>
        <authorList>
            <person name="Liu G."/>
        </authorList>
    </citation>
    <scope>NUCLEOTIDE SEQUENCE [LARGE SCALE GENOMIC DNA]</scope>
    <source>
        <strain evidence="1 2">FJAT-53711</strain>
    </source>
</reference>
<organism evidence="1 2">
    <name type="scientific">Bacillus yunxiaonensis</name>
    <dbReference type="NCBI Taxonomy" id="3127665"/>
    <lineage>
        <taxon>Bacteria</taxon>
        <taxon>Bacillati</taxon>
        <taxon>Bacillota</taxon>
        <taxon>Bacilli</taxon>
        <taxon>Bacillales</taxon>
        <taxon>Bacillaceae</taxon>
        <taxon>Bacillus</taxon>
    </lineage>
</organism>
<protein>
    <recommendedName>
        <fullName evidence="3">YunG</fullName>
    </recommendedName>
</protein>
<name>A0ABU8G2A6_9BACI</name>
<dbReference type="EMBL" id="JBAWSV010000011">
    <property type="protein sequence ID" value="MEI4832181.1"/>
    <property type="molecule type" value="Genomic_DNA"/>
</dbReference>
<proteinExistence type="predicted"/>
<sequence>MLSTVYTKIEKMRDILFQSWSIETSSKWISDNPAKGQCGVTALVIHDLFEGEIMKTKVPEGWHFYNRINGKRYDFTASQFLEEITYMDIPSNRKEAFADTNEKQYDTLKQKVRIHIKEVIL</sequence>
<dbReference type="Proteomes" id="UP001367922">
    <property type="component" value="Unassembled WGS sequence"/>
</dbReference>
<evidence type="ECO:0000313" key="1">
    <source>
        <dbReference type="EMBL" id="MEI4832181.1"/>
    </source>
</evidence>
<comment type="caution">
    <text evidence="1">The sequence shown here is derived from an EMBL/GenBank/DDBJ whole genome shotgun (WGS) entry which is preliminary data.</text>
</comment>
<evidence type="ECO:0008006" key="3">
    <source>
        <dbReference type="Google" id="ProtNLM"/>
    </source>
</evidence>
<accession>A0ABU8G2A6</accession>
<evidence type="ECO:0000313" key="2">
    <source>
        <dbReference type="Proteomes" id="UP001367922"/>
    </source>
</evidence>
<gene>
    <name evidence="1" type="ORF">WAX78_22610</name>
</gene>
<dbReference type="InterPro" id="IPR056238">
    <property type="entry name" value="YunG-like"/>
</dbReference>
<dbReference type="Pfam" id="PF24585">
    <property type="entry name" value="YunG"/>
    <property type="match status" value="1"/>
</dbReference>